<dbReference type="SUPFAM" id="SSF52540">
    <property type="entry name" value="P-loop containing nucleoside triphosphate hydrolases"/>
    <property type="match status" value="1"/>
</dbReference>
<gene>
    <name evidence="4" type="ORF">NW768_002333</name>
</gene>
<feature type="domain" description="DUF7791" evidence="3">
    <location>
        <begin position="590"/>
        <end position="736"/>
    </location>
</feature>
<evidence type="ECO:0000313" key="5">
    <source>
        <dbReference type="Proteomes" id="UP001152024"/>
    </source>
</evidence>
<sequence>MSGVEVLAGIGILCSAMQIVTFGKDALHVYRHVRENGTVDPRLESYLTDASKSYDEMKKQLSASSVLTYHHQQVVNIGEEAHQRLQKFKAYFEELYVDPILRKGFRGKLRVARSGFKTLFHAKELEDLQKNFERYQQVFQTGLIQRICSQGDATALLAQESFRSLDTTQQSMVNKIAEGHTEISLLVSQEAADLKDHVTSQHEETRATIGTYLTTAQNNLCSHISKSTSVVQQDMTSRENSKDETIKYEQLMASLRYPEMNSRKNHVAERFPGTFQWIFTNEASWDENSDSAWTDISNDESDILTESSSNEWTKFTKWLGSESKMFWISEKPGSGKSTLMKLIATNSATREHMTPWRCDVRILSHYLWKAGTPMERGMKGLLLSLTHQALLSKTSLAQRLLEEMPELRQRWSHDDWDLQQLERTLLWVLETSAEAVLVMIDGLDESEELSGHLSMPSRGTNIFQKLRQLKDVKICVSSRAEYVFTHQFEGIQRIRIHELTKYDIRLFASSHLKSTYFTNRDERDYVIRFIVLLADGVFLWVALVLGSIVRAFRIDNSVGNLVERITHMPRDVIELVRDMWARSGDDGNLPSYRASASRYFNTVLAGLTVSDTPCSFIDFVLASQDLDFEDVMDLGRKWEVAELVAMCSRTEKELYVVCHGLIEIRPEGYIFLDELPKPLRYYGKLAVTFTHRCVFDFLQDTGDGSSLLGACNWAKGEGEARILGINLIIARFMQRQFELDADSTLVIAGKAYVLTENVGTSTEGLLGLIDYPWTVASYGGFFLCKCYEWHVAGLAPDNLWRYSGRSIFREDPLRSEFIASMAETASVSLIQRLIETLPVQEFLNSLPAIFRGLAPQISDEEHTVLTRLLKLQEDERSGRIHTKASTGETGEHLQRLVCIWFLGSFDSKDYEEDSVCDETVTKSELAILQLIKLALPSPDGWDQLVLLCVHDDRRTSGFMYFSSITVRPEAFVVVSLATVYEMFLRSIRGFIATSHYAWELVQGLPTRSLVGNLVDTNPWTKSSQSTRGTSISHEQLPGNRNEAELSLRTVMIRVREEDGFDGFFSSYHHCKIEKQFEVSEPLLDSLLNGRCLTAEEIETVRGGIGKAVAKCYKVKDVLSYLISELGHIPGLPMHPWSAWLVYDLSGHDGDGELRAQVDEKSRESFKKAIDEQSQDL</sequence>
<dbReference type="InterPro" id="IPR056693">
    <property type="entry name" value="DUF7791"/>
</dbReference>
<dbReference type="PANTHER" id="PTHR10039">
    <property type="entry name" value="AMELOGENIN"/>
    <property type="match status" value="1"/>
</dbReference>
<evidence type="ECO:0000256" key="1">
    <source>
        <dbReference type="ARBA" id="ARBA00022737"/>
    </source>
</evidence>
<dbReference type="Pfam" id="PF25053">
    <property type="entry name" value="DUF7791"/>
    <property type="match status" value="1"/>
</dbReference>
<protein>
    <recommendedName>
        <fullName evidence="6">NACHT domain-containing protein</fullName>
    </recommendedName>
</protein>
<keyword evidence="5" id="KW-1185">Reference proteome</keyword>
<dbReference type="PANTHER" id="PTHR10039:SF5">
    <property type="entry name" value="NACHT DOMAIN-CONTAINING PROTEIN"/>
    <property type="match status" value="1"/>
</dbReference>
<accession>A0ABQ8RNL1</accession>
<reference evidence="4" key="1">
    <citation type="submission" date="2022-09" db="EMBL/GenBank/DDBJ databases">
        <title>Fusarium specimens isolated from Avocado Roots.</title>
        <authorList>
            <person name="Stajich J."/>
            <person name="Roper C."/>
            <person name="Heimlech-Rivalta G."/>
        </authorList>
    </citation>
    <scope>NUCLEOTIDE SEQUENCE</scope>
    <source>
        <strain evidence="4">CF00095</strain>
    </source>
</reference>
<feature type="domain" description="Nephrocystin 3-like N-terminal" evidence="2">
    <location>
        <begin position="313"/>
        <end position="479"/>
    </location>
</feature>
<dbReference type="Proteomes" id="UP001152024">
    <property type="component" value="Unassembled WGS sequence"/>
</dbReference>
<keyword evidence="1" id="KW-0677">Repeat</keyword>
<organism evidence="4 5">
    <name type="scientific">Fusarium equiseti</name>
    <name type="common">Fusarium scirpi</name>
    <dbReference type="NCBI Taxonomy" id="61235"/>
    <lineage>
        <taxon>Eukaryota</taxon>
        <taxon>Fungi</taxon>
        <taxon>Dikarya</taxon>
        <taxon>Ascomycota</taxon>
        <taxon>Pezizomycotina</taxon>
        <taxon>Sordariomycetes</taxon>
        <taxon>Hypocreomycetidae</taxon>
        <taxon>Hypocreales</taxon>
        <taxon>Nectriaceae</taxon>
        <taxon>Fusarium</taxon>
        <taxon>Fusarium incarnatum-equiseti species complex</taxon>
    </lineage>
</organism>
<evidence type="ECO:0008006" key="6">
    <source>
        <dbReference type="Google" id="ProtNLM"/>
    </source>
</evidence>
<dbReference type="Gene3D" id="3.40.50.300">
    <property type="entry name" value="P-loop containing nucleotide triphosphate hydrolases"/>
    <property type="match status" value="1"/>
</dbReference>
<evidence type="ECO:0000313" key="4">
    <source>
        <dbReference type="EMBL" id="KAJ4138498.1"/>
    </source>
</evidence>
<name>A0ABQ8RNL1_FUSEQ</name>
<dbReference type="InterPro" id="IPR027417">
    <property type="entry name" value="P-loop_NTPase"/>
</dbReference>
<dbReference type="EMBL" id="JAOQBH010000003">
    <property type="protein sequence ID" value="KAJ4138498.1"/>
    <property type="molecule type" value="Genomic_DNA"/>
</dbReference>
<dbReference type="InterPro" id="IPR056884">
    <property type="entry name" value="NPHP3-like_N"/>
</dbReference>
<proteinExistence type="predicted"/>
<dbReference type="Pfam" id="PF24883">
    <property type="entry name" value="NPHP3_N"/>
    <property type="match status" value="1"/>
</dbReference>
<evidence type="ECO:0000259" key="2">
    <source>
        <dbReference type="Pfam" id="PF24883"/>
    </source>
</evidence>
<comment type="caution">
    <text evidence="4">The sequence shown here is derived from an EMBL/GenBank/DDBJ whole genome shotgun (WGS) entry which is preliminary data.</text>
</comment>
<evidence type="ECO:0000259" key="3">
    <source>
        <dbReference type="Pfam" id="PF25053"/>
    </source>
</evidence>